<dbReference type="SMART" id="SM00577">
    <property type="entry name" value="CPDc"/>
    <property type="match status" value="1"/>
</dbReference>
<feature type="compositionally biased region" description="Polar residues" evidence="3">
    <location>
        <begin position="29"/>
        <end position="46"/>
    </location>
</feature>
<keyword evidence="2" id="KW-0564">Palmitate</keyword>
<proteinExistence type="predicted"/>
<dbReference type="InterPro" id="IPR004274">
    <property type="entry name" value="FCP1_dom"/>
</dbReference>
<dbReference type="InterPro" id="IPR036412">
    <property type="entry name" value="HAD-like_sf"/>
</dbReference>
<evidence type="ECO:0000256" key="3">
    <source>
        <dbReference type="SAM" id="MobiDB-lite"/>
    </source>
</evidence>
<keyword evidence="1" id="KW-0378">Hydrolase</keyword>
<dbReference type="Gene3D" id="3.40.50.1000">
    <property type="entry name" value="HAD superfamily/HAD-like"/>
    <property type="match status" value="1"/>
</dbReference>
<keyword evidence="1" id="KW-0904">Protein phosphatase</keyword>
<evidence type="ECO:0000313" key="6">
    <source>
        <dbReference type="Proteomes" id="UP000005220"/>
    </source>
</evidence>
<dbReference type="InterPro" id="IPR023214">
    <property type="entry name" value="HAD_sf"/>
</dbReference>
<dbReference type="Proteomes" id="UP000005220">
    <property type="component" value="Chromosome 10"/>
</dbReference>
<dbReference type="NCBIfam" id="TIGR02251">
    <property type="entry name" value="HIF-SF_euk"/>
    <property type="match status" value="1"/>
</dbReference>
<dbReference type="InterPro" id="IPR050365">
    <property type="entry name" value="TIM50"/>
</dbReference>
<dbReference type="SUPFAM" id="SSF56784">
    <property type="entry name" value="HAD-like"/>
    <property type="match status" value="1"/>
</dbReference>
<dbReference type="HOGENOM" id="CLU_020262_1_2_1"/>
<dbReference type="FunFam" id="3.40.50.1000:FF:000043">
    <property type="entry name" value="General stress response phosphoprotein phosphatase Psr1/2"/>
    <property type="match status" value="1"/>
</dbReference>
<keyword evidence="2" id="KW-0449">Lipoprotein</keyword>
<dbReference type="GO" id="GO:0034198">
    <property type="term" value="P:cellular response to amino acid starvation"/>
    <property type="evidence" value="ECO:0007669"/>
    <property type="project" value="UniProtKB-ARBA"/>
</dbReference>
<organism evidence="5 6">
    <name type="scientific">Kazachstania africana (strain ATCC 22294 / BCRC 22015 / CBS 2517 / CECT 1963 / NBRC 1671 / NRRL Y-8276)</name>
    <name type="common">Yeast</name>
    <name type="synonym">Kluyveromyces africanus</name>
    <dbReference type="NCBI Taxonomy" id="1071382"/>
    <lineage>
        <taxon>Eukaryota</taxon>
        <taxon>Fungi</taxon>
        <taxon>Dikarya</taxon>
        <taxon>Ascomycota</taxon>
        <taxon>Saccharomycotina</taxon>
        <taxon>Saccharomycetes</taxon>
        <taxon>Saccharomycetales</taxon>
        <taxon>Saccharomycetaceae</taxon>
        <taxon>Kazachstania</taxon>
    </lineage>
</organism>
<dbReference type="GO" id="GO:1904262">
    <property type="term" value="P:negative regulation of TORC1 signaling"/>
    <property type="evidence" value="ECO:0007669"/>
    <property type="project" value="UniProtKB-ARBA"/>
</dbReference>
<dbReference type="OrthoDB" id="277011at2759"/>
<feature type="region of interest" description="Disordered" evidence="3">
    <location>
        <begin position="78"/>
        <end position="206"/>
    </location>
</feature>
<dbReference type="PANTHER" id="PTHR12210">
    <property type="entry name" value="DULLARD PROTEIN PHOSPHATASE"/>
    <property type="match status" value="1"/>
</dbReference>
<dbReference type="GO" id="GO:0034605">
    <property type="term" value="P:cellular response to heat"/>
    <property type="evidence" value="ECO:0007669"/>
    <property type="project" value="UniProtKB-ARBA"/>
</dbReference>
<dbReference type="RefSeq" id="XP_003959302.1">
    <property type="nucleotide sequence ID" value="XM_003959253.1"/>
</dbReference>
<name>H2B0L7_KAZAF</name>
<evidence type="ECO:0000313" key="5">
    <source>
        <dbReference type="EMBL" id="CCF60167.1"/>
    </source>
</evidence>
<dbReference type="eggNOG" id="KOG1605">
    <property type="taxonomic scope" value="Eukaryota"/>
</dbReference>
<feature type="compositionally biased region" description="Polar residues" evidence="3">
    <location>
        <begin position="187"/>
        <end position="206"/>
    </location>
</feature>
<feature type="compositionally biased region" description="Basic residues" evidence="3">
    <location>
        <begin position="134"/>
        <end position="144"/>
    </location>
</feature>
<dbReference type="EMBL" id="HE650830">
    <property type="protein sequence ID" value="CCF60167.1"/>
    <property type="molecule type" value="Genomic_DNA"/>
</dbReference>
<dbReference type="CDD" id="cd07521">
    <property type="entry name" value="HAD_FCP1-like"/>
    <property type="match status" value="1"/>
</dbReference>
<dbReference type="AlphaFoldDB" id="H2B0L7"/>
<dbReference type="KEGG" id="kaf:KAFR_0J00990"/>
<dbReference type="Pfam" id="PF03031">
    <property type="entry name" value="NIF"/>
    <property type="match status" value="1"/>
</dbReference>
<feature type="compositionally biased region" description="Polar residues" evidence="3">
    <location>
        <begin position="78"/>
        <end position="88"/>
    </location>
</feature>
<dbReference type="GO" id="GO:0004721">
    <property type="term" value="F:phosphoprotein phosphatase activity"/>
    <property type="evidence" value="ECO:0007669"/>
    <property type="project" value="UniProtKB-KW"/>
</dbReference>
<dbReference type="GO" id="GO:0045944">
    <property type="term" value="P:positive regulation of transcription by RNA polymerase II"/>
    <property type="evidence" value="ECO:0007669"/>
    <property type="project" value="UniProtKB-ARBA"/>
</dbReference>
<dbReference type="InterPro" id="IPR011948">
    <property type="entry name" value="Dullard_phosphatase"/>
</dbReference>
<feature type="compositionally biased region" description="Low complexity" evidence="3">
    <location>
        <begin position="47"/>
        <end position="59"/>
    </location>
</feature>
<dbReference type="InParanoid" id="H2B0L7"/>
<protein>
    <recommendedName>
        <fullName evidence="4">FCP1 homology domain-containing protein</fullName>
    </recommendedName>
</protein>
<evidence type="ECO:0000256" key="1">
    <source>
        <dbReference type="ARBA" id="ARBA00022912"/>
    </source>
</evidence>
<keyword evidence="6" id="KW-1185">Reference proteome</keyword>
<evidence type="ECO:0000259" key="4">
    <source>
        <dbReference type="PROSITE" id="PS50969"/>
    </source>
</evidence>
<feature type="region of interest" description="Disordered" evidence="3">
    <location>
        <begin position="29"/>
        <end position="60"/>
    </location>
</feature>
<reference evidence="5 6" key="1">
    <citation type="journal article" date="2011" name="Proc. Natl. Acad. Sci. U.S.A.">
        <title>Evolutionary erosion of yeast sex chromosomes by mating-type switching accidents.</title>
        <authorList>
            <person name="Gordon J.L."/>
            <person name="Armisen D."/>
            <person name="Proux-Wera E."/>
            <person name="Oheigeartaigh S.S."/>
            <person name="Byrne K.P."/>
            <person name="Wolfe K.H."/>
        </authorList>
    </citation>
    <scope>NUCLEOTIDE SEQUENCE [LARGE SCALE GENOMIC DNA]</scope>
    <source>
        <strain evidence="6">ATCC 22294 / BCRC 22015 / CBS 2517 / CECT 1963 / NBRC 1671 / NRRL Y-8276</strain>
    </source>
</reference>
<dbReference type="GO" id="GO:0009651">
    <property type="term" value="P:response to salt stress"/>
    <property type="evidence" value="ECO:0007669"/>
    <property type="project" value="UniProtKB-ARBA"/>
</dbReference>
<dbReference type="GeneID" id="13883817"/>
<feature type="compositionally biased region" description="Acidic residues" evidence="3">
    <location>
        <begin position="171"/>
        <end position="182"/>
    </location>
</feature>
<dbReference type="PROSITE" id="PS50969">
    <property type="entry name" value="FCP1"/>
    <property type="match status" value="1"/>
</dbReference>
<sequence>MGFIASFFCCSPETNSSNNQTYTTRTKQINNNLNPSNSHITLSRSFNNNQTNNNSNKGNIITSANNFKLNKMSYPTSSHITTKQLKPVSSNSFTTKHTSTNTNHTNNNNNNNNSNSVPHSPNKDKIPRSGSTPIRKKRKSKNSRLKNGEKNYTFEDNEEDYDMLDSKDIDLTDEEDDDEEDIEKNGKQTFDVYNTETDRSTGNSSSEYAYSQQFAPHQELNEKRLSTENQRDATDVNTNINSASTLQENTESIPDQYASSDTNDANDANDFNMIPSYDDTEEFVDLTVLQPNQYHAPGYDTLLPPPEKSLSRKKCLVLDLDETLVHSSFKYLKSADFVLPVDIDDQIHNVYVIKRPGVDEFLKRVGEIFEVVVFTASVSRYGDPLLDVLDKGKSIHHRLFREACYNYEGNYIKNLSQLGRPLSDIIILDNSPASYIFHPQHAIPISSWFSDTHDNELLDIIPLLEDLSKSFVLDVGKVLDVSI</sequence>
<feature type="compositionally biased region" description="Low complexity" evidence="3">
    <location>
        <begin position="89"/>
        <end position="116"/>
    </location>
</feature>
<gene>
    <name evidence="5" type="primary">KAFR0J00990</name>
    <name evidence="5" type="ORF">KAFR_0J00990</name>
</gene>
<evidence type="ECO:0000256" key="2">
    <source>
        <dbReference type="ARBA" id="ARBA00023139"/>
    </source>
</evidence>
<dbReference type="STRING" id="1071382.H2B0L7"/>
<dbReference type="FunCoup" id="H2B0L7">
    <property type="interactions" value="88"/>
</dbReference>
<feature type="domain" description="FCP1 homology" evidence="4">
    <location>
        <begin position="309"/>
        <end position="467"/>
    </location>
</feature>
<accession>H2B0L7</accession>